<dbReference type="AlphaFoldDB" id="A0A7Z0DP30"/>
<keyword evidence="1" id="KW-0732">Signal</keyword>
<accession>A0A7Z0DP30</accession>
<proteinExistence type="predicted"/>
<feature type="signal peptide" evidence="1">
    <location>
        <begin position="1"/>
        <end position="31"/>
    </location>
</feature>
<dbReference type="RefSeq" id="WP_179659110.1">
    <property type="nucleotide sequence ID" value="NZ_JACBZR010000001.1"/>
</dbReference>
<name>A0A7Z0DP30_9ACTN</name>
<protein>
    <recommendedName>
        <fullName evidence="4">Ig-like domain-containing protein</fullName>
    </recommendedName>
</protein>
<evidence type="ECO:0000313" key="3">
    <source>
        <dbReference type="Proteomes" id="UP000564496"/>
    </source>
</evidence>
<gene>
    <name evidence="2" type="ORF">BJ988_003452</name>
</gene>
<feature type="chain" id="PRO_5039282709" description="Ig-like domain-containing protein" evidence="1">
    <location>
        <begin position="32"/>
        <end position="206"/>
    </location>
</feature>
<evidence type="ECO:0008006" key="4">
    <source>
        <dbReference type="Google" id="ProtNLM"/>
    </source>
</evidence>
<dbReference type="EMBL" id="JACBZR010000001">
    <property type="protein sequence ID" value="NYI78804.1"/>
    <property type="molecule type" value="Genomic_DNA"/>
</dbReference>
<evidence type="ECO:0000313" key="2">
    <source>
        <dbReference type="EMBL" id="NYI78804.1"/>
    </source>
</evidence>
<organism evidence="2 3">
    <name type="scientific">Nocardioides panzhihuensis</name>
    <dbReference type="NCBI Taxonomy" id="860243"/>
    <lineage>
        <taxon>Bacteria</taxon>
        <taxon>Bacillati</taxon>
        <taxon>Actinomycetota</taxon>
        <taxon>Actinomycetes</taxon>
        <taxon>Propionibacteriales</taxon>
        <taxon>Nocardioidaceae</taxon>
        <taxon>Nocardioides</taxon>
    </lineage>
</organism>
<evidence type="ECO:0000256" key="1">
    <source>
        <dbReference type="SAM" id="SignalP"/>
    </source>
</evidence>
<reference evidence="2 3" key="1">
    <citation type="submission" date="2020-07" db="EMBL/GenBank/DDBJ databases">
        <title>Sequencing the genomes of 1000 actinobacteria strains.</title>
        <authorList>
            <person name="Klenk H.-P."/>
        </authorList>
    </citation>
    <scope>NUCLEOTIDE SEQUENCE [LARGE SCALE GENOMIC DNA]</scope>
    <source>
        <strain evidence="2 3">DSM 26487</strain>
    </source>
</reference>
<dbReference type="Proteomes" id="UP000564496">
    <property type="component" value="Unassembled WGS sequence"/>
</dbReference>
<keyword evidence="3" id="KW-1185">Reference proteome</keyword>
<sequence length="206" mass="20214">MKKITSRVLTGLAAGALAVGTVAAMSAPAQAAAADYTPTGPNPVVFVGSNVSFTADDAGQTLTCEVFNLEGSISNSGTSRAFGASAGTLDNLDSSGCTNPIAGDTTVQPTGAWDVAITGAEVGSVSPAVLRNVTAFVSAANCDFNVAGAVTGNFDDSTGLFTPTGSSLVISDNPVGFVCSILGLAQGQSVSVDGSWTAAGLTITNP</sequence>
<comment type="caution">
    <text evidence="2">The sequence shown here is derived from an EMBL/GenBank/DDBJ whole genome shotgun (WGS) entry which is preliminary data.</text>
</comment>